<keyword evidence="6" id="KW-0175">Coiled coil</keyword>
<evidence type="ECO:0000313" key="8">
    <source>
        <dbReference type="EMBL" id="CAL0329538.1"/>
    </source>
</evidence>
<accession>A0AAV1Y742</accession>
<proteinExistence type="predicted"/>
<gene>
    <name evidence="8" type="ORF">LLUT_LOCUS30598</name>
</gene>
<evidence type="ECO:0000256" key="5">
    <source>
        <dbReference type="ARBA" id="ARBA00023146"/>
    </source>
</evidence>
<reference evidence="8 9" key="1">
    <citation type="submission" date="2024-03" db="EMBL/GenBank/DDBJ databases">
        <authorList>
            <person name="Martinez-Hernandez J."/>
        </authorList>
    </citation>
    <scope>NUCLEOTIDE SEQUENCE [LARGE SCALE GENOMIC DNA]</scope>
</reference>
<dbReference type="GO" id="GO:0006421">
    <property type="term" value="P:asparaginyl-tRNA aminoacylation"/>
    <property type="evidence" value="ECO:0007669"/>
    <property type="project" value="TreeGrafter"/>
</dbReference>
<comment type="caution">
    <text evidence="8">The sequence shown here is derived from an EMBL/GenBank/DDBJ whole genome shotgun (WGS) entry which is preliminary data.</text>
</comment>
<sequence>MSTQQQHHQLSLSPFNLYSNRVLLKTLLHHHAHDHDHGDGAVSLVGQRVLVGGWVKSSKEVKNKPSPSPSSLIMDDGFGETTRNKDVSCVEILQSRIPLVRSIFHVLGGKSYVPRKKLEHSSQHPLKAIMLPQPSTVYLLLTDGSCVSSLQVVVDSSLAQPSNILPTGTCILVEGELVKPSSEGKHFIELKADKVLHIGTVDTDNYMLSRKRIPLDLLRDYSHFRPRTTTVATVMRIRNVLSFATHSFFNDHAFIDVQVPAITTTDSEGFSNLFKVTTLHQKADKEKVNSIYETEGVSLEVVKAAAKEKSNQVENLKRSESNREALAAAIHDLRKTNELASHLEARENKTIEASLKDDKVDSSKDFFLCPTYLSVSGRLHLASYASALGNVYSFGPRFQADKTDSAKHAAEMWMVEAEMAFAQLKDSMNCANDFLKYLCKRVLENCSEDLKFVAKRIDNACFDRLQQIVSVSPEMLSYNEAIDVLRKVEDKKFETNFECGIDLTTEHLSYLADAVYKKPVMIYNYPKEVRPFYVRLNDDGRTVAAYDLIVPKVGTIISGSQNEERLNVITSRINELGLAREKYEWYLDLRRNGTVKHSGFTLKFDIMVLFTTGLSNVRDVIPFPRSYGKANN</sequence>
<evidence type="ECO:0000256" key="2">
    <source>
        <dbReference type="ARBA" id="ARBA00022741"/>
    </source>
</evidence>
<dbReference type="GO" id="GO:0005739">
    <property type="term" value="C:mitochondrion"/>
    <property type="evidence" value="ECO:0007669"/>
    <property type="project" value="TreeGrafter"/>
</dbReference>
<evidence type="ECO:0000259" key="7">
    <source>
        <dbReference type="Pfam" id="PF00152"/>
    </source>
</evidence>
<protein>
    <recommendedName>
        <fullName evidence="7">Aminoacyl-tRNA synthetase class II (D/K/N) domain-containing protein</fullName>
    </recommendedName>
</protein>
<feature type="domain" description="Aminoacyl-tRNA synthetase class II (D/K/N)" evidence="7">
    <location>
        <begin position="364"/>
        <end position="625"/>
    </location>
</feature>
<evidence type="ECO:0000256" key="3">
    <source>
        <dbReference type="ARBA" id="ARBA00022840"/>
    </source>
</evidence>
<feature type="coiled-coil region" evidence="6">
    <location>
        <begin position="299"/>
        <end position="336"/>
    </location>
</feature>
<dbReference type="NCBIfam" id="NF003037">
    <property type="entry name" value="PRK03932.1"/>
    <property type="match status" value="1"/>
</dbReference>
<dbReference type="GO" id="GO:0004816">
    <property type="term" value="F:asparagine-tRNA ligase activity"/>
    <property type="evidence" value="ECO:0007669"/>
    <property type="project" value="TreeGrafter"/>
</dbReference>
<dbReference type="SUPFAM" id="SSF55681">
    <property type="entry name" value="Class II aaRS and biotin synthetases"/>
    <property type="match status" value="1"/>
</dbReference>
<evidence type="ECO:0000313" key="9">
    <source>
        <dbReference type="Proteomes" id="UP001497480"/>
    </source>
</evidence>
<dbReference type="AlphaFoldDB" id="A0AAV1Y742"/>
<keyword evidence="4" id="KW-0648">Protein biosynthesis</keyword>
<dbReference type="InterPro" id="IPR045864">
    <property type="entry name" value="aa-tRNA-synth_II/BPL/LPL"/>
</dbReference>
<dbReference type="PANTHER" id="PTHR22594:SF36">
    <property type="entry name" value="ASPARAGINE--TRNA LIGASE, CYTOPLASMIC 2"/>
    <property type="match status" value="1"/>
</dbReference>
<keyword evidence="3" id="KW-0067">ATP-binding</keyword>
<keyword evidence="5" id="KW-0030">Aminoacyl-tRNA synthetase</keyword>
<dbReference type="InterPro" id="IPR004364">
    <property type="entry name" value="Aa-tRNA-synt_II"/>
</dbReference>
<evidence type="ECO:0000256" key="6">
    <source>
        <dbReference type="SAM" id="Coils"/>
    </source>
</evidence>
<keyword evidence="9" id="KW-1185">Reference proteome</keyword>
<keyword evidence="1" id="KW-0436">Ligase</keyword>
<organism evidence="8 9">
    <name type="scientific">Lupinus luteus</name>
    <name type="common">European yellow lupine</name>
    <dbReference type="NCBI Taxonomy" id="3873"/>
    <lineage>
        <taxon>Eukaryota</taxon>
        <taxon>Viridiplantae</taxon>
        <taxon>Streptophyta</taxon>
        <taxon>Embryophyta</taxon>
        <taxon>Tracheophyta</taxon>
        <taxon>Spermatophyta</taxon>
        <taxon>Magnoliopsida</taxon>
        <taxon>eudicotyledons</taxon>
        <taxon>Gunneridae</taxon>
        <taxon>Pentapetalae</taxon>
        <taxon>rosids</taxon>
        <taxon>fabids</taxon>
        <taxon>Fabales</taxon>
        <taxon>Fabaceae</taxon>
        <taxon>Papilionoideae</taxon>
        <taxon>50 kb inversion clade</taxon>
        <taxon>genistoids sensu lato</taxon>
        <taxon>core genistoids</taxon>
        <taxon>Genisteae</taxon>
        <taxon>Lupinus</taxon>
    </lineage>
</organism>
<dbReference type="CDD" id="cd04318">
    <property type="entry name" value="EcAsnRS_like_N"/>
    <property type="match status" value="1"/>
</dbReference>
<dbReference type="Proteomes" id="UP001497480">
    <property type="component" value="Unassembled WGS sequence"/>
</dbReference>
<dbReference type="GO" id="GO:0005524">
    <property type="term" value="F:ATP binding"/>
    <property type="evidence" value="ECO:0007669"/>
    <property type="project" value="UniProtKB-KW"/>
</dbReference>
<dbReference type="EMBL" id="CAXHTB010000022">
    <property type="protein sequence ID" value="CAL0329538.1"/>
    <property type="molecule type" value="Genomic_DNA"/>
</dbReference>
<evidence type="ECO:0000256" key="4">
    <source>
        <dbReference type="ARBA" id="ARBA00022917"/>
    </source>
</evidence>
<dbReference type="PANTHER" id="PTHR22594">
    <property type="entry name" value="ASPARTYL/LYSYL-TRNA SYNTHETASE"/>
    <property type="match status" value="1"/>
</dbReference>
<dbReference type="Gene3D" id="3.30.930.10">
    <property type="entry name" value="Bira Bifunctional Protein, Domain 2"/>
    <property type="match status" value="1"/>
</dbReference>
<keyword evidence="2" id="KW-0547">Nucleotide-binding</keyword>
<evidence type="ECO:0000256" key="1">
    <source>
        <dbReference type="ARBA" id="ARBA00022598"/>
    </source>
</evidence>
<dbReference type="Pfam" id="PF00152">
    <property type="entry name" value="tRNA-synt_2"/>
    <property type="match status" value="1"/>
</dbReference>
<name>A0AAV1Y742_LUPLU</name>